<proteinExistence type="predicted"/>
<organism evidence="1 2">
    <name type="scientific">Bosea minatitlanensis</name>
    <dbReference type="NCBI Taxonomy" id="128782"/>
    <lineage>
        <taxon>Bacteria</taxon>
        <taxon>Pseudomonadati</taxon>
        <taxon>Pseudomonadota</taxon>
        <taxon>Alphaproteobacteria</taxon>
        <taxon>Hyphomicrobiales</taxon>
        <taxon>Boseaceae</taxon>
        <taxon>Bosea</taxon>
    </lineage>
</organism>
<dbReference type="Proteomes" id="UP001595976">
    <property type="component" value="Unassembled WGS sequence"/>
</dbReference>
<comment type="caution">
    <text evidence="1">The sequence shown here is derived from an EMBL/GenBank/DDBJ whole genome shotgun (WGS) entry which is preliminary data.</text>
</comment>
<accession>A0ABW0F911</accession>
<protein>
    <submittedName>
        <fullName evidence="1">Uncharacterized protein</fullName>
    </submittedName>
</protein>
<evidence type="ECO:0000313" key="2">
    <source>
        <dbReference type="Proteomes" id="UP001595976"/>
    </source>
</evidence>
<dbReference type="EMBL" id="JBHSLI010000008">
    <property type="protein sequence ID" value="MFC5294996.1"/>
    <property type="molecule type" value="Genomic_DNA"/>
</dbReference>
<keyword evidence="2" id="KW-1185">Reference proteome</keyword>
<dbReference type="RefSeq" id="WP_260349193.1">
    <property type="nucleotide sequence ID" value="NZ_JAOAOS010000008.1"/>
</dbReference>
<gene>
    <name evidence="1" type="ORF">ACFPK2_18560</name>
</gene>
<name>A0ABW0F911_9HYPH</name>
<reference evidence="2" key="1">
    <citation type="journal article" date="2019" name="Int. J. Syst. Evol. Microbiol.">
        <title>The Global Catalogue of Microorganisms (GCM) 10K type strain sequencing project: providing services to taxonomists for standard genome sequencing and annotation.</title>
        <authorList>
            <consortium name="The Broad Institute Genomics Platform"/>
            <consortium name="The Broad Institute Genome Sequencing Center for Infectious Disease"/>
            <person name="Wu L."/>
            <person name="Ma J."/>
        </authorList>
    </citation>
    <scope>NUCLEOTIDE SEQUENCE [LARGE SCALE GENOMIC DNA]</scope>
    <source>
        <strain evidence="2">CGMCC 1.15643</strain>
    </source>
</reference>
<sequence>MAGYGSKEDGGYNEQSLAYKKAPSIEHYVKLRRADPSAEIEVAVIGGMDQLYFMEEELRKYGFDPEMIASVLDADPEAISEVSLQIMEKLIEAKNLAKAGQTHLTRRGLAIPDKLVNWLIACMLDALSWNDDLYIPRDLIVLIRERLGGSNPEYEQASDAHQKRWAAITIGGQLKARGIKPSFRMLAGALNVSPSTVMRWFPDGDFEKEIARVATWFDENGQLRDLKDVFQRPLQTK</sequence>
<evidence type="ECO:0000313" key="1">
    <source>
        <dbReference type="EMBL" id="MFC5294996.1"/>
    </source>
</evidence>